<evidence type="ECO:0000313" key="6">
    <source>
        <dbReference type="EMBL" id="EPS39981.1"/>
    </source>
</evidence>
<dbReference type="eggNOG" id="KOG4177">
    <property type="taxonomic scope" value="Eukaryota"/>
</dbReference>
<evidence type="ECO:0000256" key="1">
    <source>
        <dbReference type="ARBA" id="ARBA00022737"/>
    </source>
</evidence>
<protein>
    <submittedName>
        <fullName evidence="6">Uncharacterized protein</fullName>
    </submittedName>
</protein>
<feature type="repeat" description="ANK" evidence="3">
    <location>
        <begin position="1339"/>
        <end position="1373"/>
    </location>
</feature>
<evidence type="ECO:0000256" key="3">
    <source>
        <dbReference type="PROSITE-ProRule" id="PRU00023"/>
    </source>
</evidence>
<feature type="transmembrane region" description="Helical" evidence="4">
    <location>
        <begin position="131"/>
        <end position="153"/>
    </location>
</feature>
<accession>S8AFP7</accession>
<feature type="transmembrane region" description="Helical" evidence="4">
    <location>
        <begin position="258"/>
        <end position="278"/>
    </location>
</feature>
<feature type="repeat" description="ANK" evidence="3">
    <location>
        <begin position="965"/>
        <end position="997"/>
    </location>
</feature>
<sequence length="1506" mass="166439">MAPLGLLTAVVSAIRVCGTPSMRAFIGRAQESPGTAEVELLSCTSETTAELFNEGGIARVFGEPRILEVMVKESETDPGKMVVGLFSDVNSPYWMEVTRSRLKAQIEKDLKSRFHRPNLSLNVGITQLPMVVTYAAAVVGIVLQVGMLVFAALTVYTFPDSFPVTDRGPAESYAFPMTFTGTVLVCFGMFLCAYIIERSTDEVHYKQCQSGQSKRCKMYWVQPGGQSIGDQVFGSFIGYSDNLNYIRSTKTDQGDGDVALLWIAATISVIGFIVQFVGLRAMHASVILFQIGVTMLMAIIRAMLRTQRLDGMKNLLGKSDGKRRTYAFSKNPKVLHGHELDLLALHLYKVDTLTVTVDTRGKLEDIPGLRDKMRTSTYGDMNYDLDYKGGGVRSSSDVSNSIETRQQLAKMTTSKNGPSWNDLEVRVAGSQLATAIEGVMEILAALTGPTALPGDVLKWSVTVNTTDISNLPYPTILSGLETDPTTYRTTPRNLGIPVSETTVLSLEKGEGLSWKANASQLESLIGLWALSIIIYDIRHLIEEQNPTNYRLISNKDLDTTNIWYHVWIQRRLSARTTRTPNAMLYSQSSFPIDKHLFGRLVPLQTDNYITEAAESFYVTTENSTIQMCAQDLFMFFLHAALQNIPDIGGETRTREHLSPNDIAMVLQNSTVEKLADRFESSGLGSREDAYMCIFPVLKQLGKMPKLNEVFDAAITQSEEYKTQGKWAQAEELLSWLYDNPSIADSHRASETLADFYYSAMFESEMRTTELGFCGICAMLADTNLTDPGVIAVLQEYGWIGLRIAEERNLVHERSRLLLCGAKDDMVKDYQKGLPPVEWARRDCLIMMKYLVCKKDSDLNGQDDNGRTPLIWALRNKNSEMAALLLQHGVDTAAKDKDGRTAASYAAENGLLEIIKILQTLPLPELMAHDERMMIPLMYAAENGHLETMRCILGDYSFGIDRRNVDGDTALHLAVRQDHMKVAELLMGSGADGSAANIHNQTALHVAASRGDESIVRLLLVHVRFDLEQRDALLNTPLDIASGAGHARIVELLLERNAQPFDYLWDRPEKRSAIRYAAKGGHLEVLKLLFASRERANTNSSDSAWNQNRSIALLEAIQSVHEDCVRYLMHPEAERILERTYDKTILQLATRTESLSMVKLVLEISTLAKNSDKERALHTAAGKGNLELIEFLLKNGAQINGKGRDGSTILHISTKRGDDDIVRLLLQHGAAVDAQTDRHETALHLAAHHRRTGVARLLIQHGADVHQVTYNTKTALWIAAESGAEDVASALLQAGADPNAATSVAETVLFVAAAKGREKIVKMLLENGAKESIGLRSLTRLNTPLFAAIENANDHSAVVKLLLDAGADVNVKDKDGKTALFEAARRGHDEIVKLLLDAKVEVNSTDKDGRSALFSTIERGKKTAAKLLLDARANVNLKDRAGVTPLLECSAIGAKYIEIIQLFLDYGADIDVRDSNGDSLLNIVQKRGFHEVRDIILEEVQKRRASA</sequence>
<keyword evidence="4" id="KW-0812">Transmembrane</keyword>
<dbReference type="SMART" id="SM00248">
    <property type="entry name" value="ANK"/>
    <property type="match status" value="18"/>
</dbReference>
<feature type="transmembrane region" description="Helical" evidence="4">
    <location>
        <begin position="284"/>
        <end position="304"/>
    </location>
</feature>
<dbReference type="PANTHER" id="PTHR24198">
    <property type="entry name" value="ANKYRIN REPEAT AND PROTEIN KINASE DOMAIN-CONTAINING PROTEIN"/>
    <property type="match status" value="1"/>
</dbReference>
<dbReference type="HOGENOM" id="CLU_001887_1_0_1"/>
<reference evidence="6 7" key="1">
    <citation type="journal article" date="2013" name="PLoS Genet.">
        <title>Genomic mechanisms accounting for the adaptation to parasitism in nematode-trapping fungi.</title>
        <authorList>
            <person name="Meerupati T."/>
            <person name="Andersson K.M."/>
            <person name="Friman E."/>
            <person name="Kumar D."/>
            <person name="Tunlid A."/>
            <person name="Ahren D."/>
        </authorList>
    </citation>
    <scope>NUCLEOTIDE SEQUENCE [LARGE SCALE GENOMIC DNA]</scope>
    <source>
        <strain evidence="6 7">CBS 200.50</strain>
    </source>
</reference>
<dbReference type="PROSITE" id="PS50088">
    <property type="entry name" value="ANK_REPEAT"/>
    <property type="match status" value="12"/>
</dbReference>
<feature type="repeat" description="ANK" evidence="3">
    <location>
        <begin position="1440"/>
        <end position="1474"/>
    </location>
</feature>
<dbReference type="InterPro" id="IPR036770">
    <property type="entry name" value="Ankyrin_rpt-contain_sf"/>
</dbReference>
<dbReference type="Gene3D" id="1.25.40.20">
    <property type="entry name" value="Ankyrin repeat-containing domain"/>
    <property type="match status" value="5"/>
</dbReference>
<feature type="repeat" description="ANK" evidence="3">
    <location>
        <begin position="1171"/>
        <end position="1203"/>
    </location>
</feature>
<reference evidence="7" key="2">
    <citation type="submission" date="2013-04" db="EMBL/GenBank/DDBJ databases">
        <title>Genomic mechanisms accounting for the adaptation to parasitism in nematode-trapping fungi.</title>
        <authorList>
            <person name="Ahren D.G."/>
        </authorList>
    </citation>
    <scope>NUCLEOTIDE SEQUENCE [LARGE SCALE GENOMIC DNA]</scope>
    <source>
        <strain evidence="7">CBS 200.50</strain>
    </source>
</reference>
<feature type="repeat" description="ANK" evidence="3">
    <location>
        <begin position="864"/>
        <end position="896"/>
    </location>
</feature>
<dbReference type="PANTHER" id="PTHR24198:SF165">
    <property type="entry name" value="ANKYRIN REPEAT-CONTAINING PROTEIN-RELATED"/>
    <property type="match status" value="1"/>
</dbReference>
<gene>
    <name evidence="6" type="ORF">H072_6288</name>
</gene>
<feature type="repeat" description="ANK" evidence="3">
    <location>
        <begin position="1407"/>
        <end position="1439"/>
    </location>
</feature>
<dbReference type="Proteomes" id="UP000015100">
    <property type="component" value="Unassembled WGS sequence"/>
</dbReference>
<feature type="repeat" description="ANK" evidence="3">
    <location>
        <begin position="1303"/>
        <end position="1328"/>
    </location>
</feature>
<evidence type="ECO:0000313" key="7">
    <source>
        <dbReference type="Proteomes" id="UP000015100"/>
    </source>
</evidence>
<dbReference type="SUPFAM" id="SSF48403">
    <property type="entry name" value="Ankyrin repeat"/>
    <property type="match status" value="2"/>
</dbReference>
<keyword evidence="5" id="KW-0732">Signal</keyword>
<evidence type="ECO:0000256" key="4">
    <source>
        <dbReference type="SAM" id="Phobius"/>
    </source>
</evidence>
<dbReference type="PRINTS" id="PR01415">
    <property type="entry name" value="ANKYRIN"/>
</dbReference>
<dbReference type="OrthoDB" id="194358at2759"/>
<evidence type="ECO:0000256" key="5">
    <source>
        <dbReference type="SAM" id="SignalP"/>
    </source>
</evidence>
<comment type="caution">
    <text evidence="6">The sequence shown here is derived from an EMBL/GenBank/DDBJ whole genome shotgun (WGS) entry which is preliminary data.</text>
</comment>
<dbReference type="STRING" id="1284197.S8AFP7"/>
<feature type="repeat" description="ANK" evidence="3">
    <location>
        <begin position="1374"/>
        <end position="1406"/>
    </location>
</feature>
<dbReference type="OMA" id="NRTAISY"/>
<name>S8AFP7_DACHA</name>
<keyword evidence="7" id="KW-1185">Reference proteome</keyword>
<organism evidence="6 7">
    <name type="scientific">Dactylellina haptotyla (strain CBS 200.50)</name>
    <name type="common">Nematode-trapping fungus</name>
    <name type="synonym">Monacrosporium haptotylum</name>
    <dbReference type="NCBI Taxonomy" id="1284197"/>
    <lineage>
        <taxon>Eukaryota</taxon>
        <taxon>Fungi</taxon>
        <taxon>Dikarya</taxon>
        <taxon>Ascomycota</taxon>
        <taxon>Pezizomycotina</taxon>
        <taxon>Orbiliomycetes</taxon>
        <taxon>Orbiliales</taxon>
        <taxon>Orbiliaceae</taxon>
        <taxon>Dactylellina</taxon>
    </lineage>
</organism>
<keyword evidence="4" id="KW-0472">Membrane</keyword>
<feature type="repeat" description="ANK" evidence="3">
    <location>
        <begin position="1204"/>
        <end position="1236"/>
    </location>
</feature>
<keyword evidence="1" id="KW-0677">Repeat</keyword>
<feature type="repeat" description="ANK" evidence="3">
    <location>
        <begin position="1237"/>
        <end position="1269"/>
    </location>
</feature>
<feature type="transmembrane region" description="Helical" evidence="4">
    <location>
        <begin position="173"/>
        <end position="196"/>
    </location>
</feature>
<dbReference type="EMBL" id="AQGS01000443">
    <property type="protein sequence ID" value="EPS39981.1"/>
    <property type="molecule type" value="Genomic_DNA"/>
</dbReference>
<feature type="signal peptide" evidence="5">
    <location>
        <begin position="1"/>
        <end position="18"/>
    </location>
</feature>
<feature type="repeat" description="ANK" evidence="3">
    <location>
        <begin position="998"/>
        <end position="1019"/>
    </location>
</feature>
<feature type="repeat" description="ANK" evidence="3">
    <location>
        <begin position="1270"/>
        <end position="1302"/>
    </location>
</feature>
<dbReference type="PROSITE" id="PS50297">
    <property type="entry name" value="ANK_REP_REGION"/>
    <property type="match status" value="10"/>
</dbReference>
<dbReference type="InterPro" id="IPR002110">
    <property type="entry name" value="Ankyrin_rpt"/>
</dbReference>
<keyword evidence="4" id="KW-1133">Transmembrane helix</keyword>
<feature type="chain" id="PRO_5004560617" evidence="5">
    <location>
        <begin position="19"/>
        <end position="1506"/>
    </location>
</feature>
<proteinExistence type="predicted"/>
<keyword evidence="2 3" id="KW-0040">ANK repeat</keyword>
<dbReference type="Pfam" id="PF12796">
    <property type="entry name" value="Ank_2"/>
    <property type="match status" value="6"/>
</dbReference>
<evidence type="ECO:0000256" key="2">
    <source>
        <dbReference type="ARBA" id="ARBA00023043"/>
    </source>
</evidence>